<organism evidence="1 2">
    <name type="scientific">Hominisplanchenecus murintestinalis</name>
    <dbReference type="NCBI Taxonomy" id="2941517"/>
    <lineage>
        <taxon>Bacteria</taxon>
        <taxon>Bacillati</taxon>
        <taxon>Bacillota</taxon>
        <taxon>Clostridia</taxon>
        <taxon>Lachnospirales</taxon>
        <taxon>Lachnospiraceae</taxon>
        <taxon>Hominisplanchenecus</taxon>
    </lineage>
</organism>
<proteinExistence type="predicted"/>
<reference evidence="1" key="1">
    <citation type="submission" date="2019-04" db="EMBL/GenBank/DDBJ databases">
        <title>Microbes associate with the intestines of laboratory mice.</title>
        <authorList>
            <person name="Navarre W."/>
            <person name="Wong E."/>
            <person name="Huang K."/>
            <person name="Tropini C."/>
            <person name="Ng K."/>
            <person name="Yu B."/>
        </authorList>
    </citation>
    <scope>NUCLEOTIDE SEQUENCE</scope>
    <source>
        <strain evidence="1">NM72_1-8</strain>
    </source>
</reference>
<comment type="caution">
    <text evidence="1">The sequence shown here is derived from an EMBL/GenBank/DDBJ whole genome shotgun (WGS) entry which is preliminary data.</text>
</comment>
<accession>A0AC61R1K5</accession>
<dbReference type="EMBL" id="SRZB01000005">
    <property type="protein sequence ID" value="TGX99781.1"/>
    <property type="molecule type" value="Genomic_DNA"/>
</dbReference>
<protein>
    <submittedName>
        <fullName evidence="1">Uncharacterized protein</fullName>
    </submittedName>
</protein>
<sequence length="470" mass="54665">MTNEVQMYFQNDFIKFKKFEARDMSYSVFNDIDFHQYLHPVSFFRSDFRGAKFTNISFYKNNFDRSDFLNSVIINCTFEKVQFGCCQIKNCYLNNVKFINNSYKSTSIHSTTFVNCEFPDESFLINMQHCKLINCTFKGCSFEMSSTDSDIFKNCTFINTDLATMHAENHKFIECRFENVCIDSSYFFGYSIAKCSLNQIIFLYRGEYVCFENLGVSEFLEKFERENRFNDMFNLLVCIKAQDRIADMLIRCLNYYKKDIYGRMLDISILFESLVFAAIYETIDFNVLHELSIIISEMDLSSYDFAERIEIEALHTKFRNALYLSSHSNEYLTRIGTNSKSMLSIRLNSDDYDKSVEISKQLLDSISDANYWTLIESQKGSWILIFSAATIVVLAALPKIVKNYADVYFEIKTKRIISNKILQKLENTEVSLKDLQKLTVTTKEAELLLPAGKCINKSISKEIAAITANL</sequence>
<name>A0AC61R1K5_9FIRM</name>
<keyword evidence="2" id="KW-1185">Reference proteome</keyword>
<gene>
    <name evidence="1" type="ORF">E5357_04715</name>
</gene>
<evidence type="ECO:0000313" key="1">
    <source>
        <dbReference type="EMBL" id="TGX99781.1"/>
    </source>
</evidence>
<evidence type="ECO:0000313" key="2">
    <source>
        <dbReference type="Proteomes" id="UP000307720"/>
    </source>
</evidence>
<dbReference type="Proteomes" id="UP000307720">
    <property type="component" value="Unassembled WGS sequence"/>
</dbReference>